<proteinExistence type="predicted"/>
<keyword evidence="2" id="KW-1185">Reference proteome</keyword>
<reference evidence="1" key="1">
    <citation type="submission" date="2021-06" db="EMBL/GenBank/DDBJ databases">
        <authorList>
            <person name="Kallberg Y."/>
            <person name="Tangrot J."/>
            <person name="Rosling A."/>
        </authorList>
    </citation>
    <scope>NUCLEOTIDE SEQUENCE</scope>
    <source>
        <strain evidence="1">MA461A</strain>
    </source>
</reference>
<evidence type="ECO:0000313" key="1">
    <source>
        <dbReference type="EMBL" id="CAG8793059.1"/>
    </source>
</evidence>
<accession>A0ACA9RHJ8</accession>
<dbReference type="Proteomes" id="UP000789920">
    <property type="component" value="Unassembled WGS sequence"/>
</dbReference>
<sequence length="63" mass="6770">DGDGSRFLDKPIAPHCLMHSPRIMGVEDRGIPSTAIGVAPPHAEQVQPPLSAKHIQIIGQPRQ</sequence>
<protein>
    <submittedName>
        <fullName evidence="1">22616_t:CDS:1</fullName>
    </submittedName>
</protein>
<gene>
    <name evidence="1" type="ORF">RPERSI_LOCUS19511</name>
</gene>
<feature type="non-terminal residue" evidence="1">
    <location>
        <position position="1"/>
    </location>
</feature>
<dbReference type="EMBL" id="CAJVQC010053553">
    <property type="protein sequence ID" value="CAG8793059.1"/>
    <property type="molecule type" value="Genomic_DNA"/>
</dbReference>
<evidence type="ECO:0000313" key="2">
    <source>
        <dbReference type="Proteomes" id="UP000789920"/>
    </source>
</evidence>
<organism evidence="1 2">
    <name type="scientific">Racocetra persica</name>
    <dbReference type="NCBI Taxonomy" id="160502"/>
    <lineage>
        <taxon>Eukaryota</taxon>
        <taxon>Fungi</taxon>
        <taxon>Fungi incertae sedis</taxon>
        <taxon>Mucoromycota</taxon>
        <taxon>Glomeromycotina</taxon>
        <taxon>Glomeromycetes</taxon>
        <taxon>Diversisporales</taxon>
        <taxon>Gigasporaceae</taxon>
        <taxon>Racocetra</taxon>
    </lineage>
</organism>
<comment type="caution">
    <text evidence="1">The sequence shown here is derived from an EMBL/GenBank/DDBJ whole genome shotgun (WGS) entry which is preliminary data.</text>
</comment>
<name>A0ACA9RHJ8_9GLOM</name>